<dbReference type="AlphaFoldDB" id="A0AAW0BV60"/>
<reference evidence="2 3" key="1">
    <citation type="journal article" date="2024" name="J Genomics">
        <title>Draft genome sequencing and assembly of Favolaschia claudopus CIRM-BRFM 2984 isolated from oak limbs.</title>
        <authorList>
            <person name="Navarro D."/>
            <person name="Drula E."/>
            <person name="Chaduli D."/>
            <person name="Cazenave R."/>
            <person name="Ahrendt S."/>
            <person name="Wang J."/>
            <person name="Lipzen A."/>
            <person name="Daum C."/>
            <person name="Barry K."/>
            <person name="Grigoriev I.V."/>
            <person name="Favel A."/>
            <person name="Rosso M.N."/>
            <person name="Martin F."/>
        </authorList>
    </citation>
    <scope>NUCLEOTIDE SEQUENCE [LARGE SCALE GENOMIC DNA]</scope>
    <source>
        <strain evidence="2 3">CIRM-BRFM 2984</strain>
    </source>
</reference>
<feature type="transmembrane region" description="Helical" evidence="1">
    <location>
        <begin position="60"/>
        <end position="84"/>
    </location>
</feature>
<evidence type="ECO:0000313" key="2">
    <source>
        <dbReference type="EMBL" id="KAK7030677.1"/>
    </source>
</evidence>
<sequence length="343" mass="37406">MSGEANPFAAFAGLTLSHLEDTLGVIFIAYSFASVGFGFTFFQSYFYYTRYPSDSWLVQAAVVAVGALDTAMSALASHALYYYLVTLFALPVGPDAATRTFCIEVILSGLAVAIVQGYYAVRIWQVSQTVVLPALIVVLAVAGGALGIASGAVMLHNTLFVNFAQDYMKGVIAAGHGIRLLSMLLSTGGYIMFGVKTGSHNDKASAWDPFTNFLTSGMAGALAQLLCFVTFIAMPRRYIWIIFHYLSSRVIINGWLLMLNCRVVSHGRGVNEEDTRFISSRGITPTLPTKSTASDIMFHTHSNRNPNHTVNIEVSRVINTDMEPSKYDDFDSTYGTHKLDHAL</sequence>
<evidence type="ECO:0000256" key="1">
    <source>
        <dbReference type="SAM" id="Phobius"/>
    </source>
</evidence>
<keyword evidence="1" id="KW-0472">Membrane</keyword>
<feature type="transmembrane region" description="Helical" evidence="1">
    <location>
        <begin position="96"/>
        <end position="119"/>
    </location>
</feature>
<comment type="caution">
    <text evidence="2">The sequence shown here is derived from an EMBL/GenBank/DDBJ whole genome shotgun (WGS) entry which is preliminary data.</text>
</comment>
<dbReference type="PANTHER" id="PTHR40465">
    <property type="entry name" value="CHROMOSOME 1, WHOLE GENOME SHOTGUN SEQUENCE"/>
    <property type="match status" value="1"/>
</dbReference>
<feature type="transmembrane region" description="Helical" evidence="1">
    <location>
        <begin position="23"/>
        <end position="48"/>
    </location>
</feature>
<keyword evidence="3" id="KW-1185">Reference proteome</keyword>
<dbReference type="Proteomes" id="UP001362999">
    <property type="component" value="Unassembled WGS sequence"/>
</dbReference>
<feature type="transmembrane region" description="Helical" evidence="1">
    <location>
        <begin position="238"/>
        <end position="258"/>
    </location>
</feature>
<keyword evidence="1" id="KW-1133">Transmembrane helix</keyword>
<organism evidence="2 3">
    <name type="scientific">Favolaschia claudopus</name>
    <dbReference type="NCBI Taxonomy" id="2862362"/>
    <lineage>
        <taxon>Eukaryota</taxon>
        <taxon>Fungi</taxon>
        <taxon>Dikarya</taxon>
        <taxon>Basidiomycota</taxon>
        <taxon>Agaricomycotina</taxon>
        <taxon>Agaricomycetes</taxon>
        <taxon>Agaricomycetidae</taxon>
        <taxon>Agaricales</taxon>
        <taxon>Marasmiineae</taxon>
        <taxon>Mycenaceae</taxon>
        <taxon>Favolaschia</taxon>
    </lineage>
</organism>
<name>A0AAW0BV60_9AGAR</name>
<proteinExistence type="predicted"/>
<feature type="transmembrane region" description="Helical" evidence="1">
    <location>
        <begin position="167"/>
        <end position="193"/>
    </location>
</feature>
<keyword evidence="1" id="KW-0812">Transmembrane</keyword>
<dbReference type="EMBL" id="JAWWNJ010000025">
    <property type="protein sequence ID" value="KAK7030677.1"/>
    <property type="molecule type" value="Genomic_DNA"/>
</dbReference>
<feature type="transmembrane region" description="Helical" evidence="1">
    <location>
        <begin position="131"/>
        <end position="155"/>
    </location>
</feature>
<feature type="transmembrane region" description="Helical" evidence="1">
    <location>
        <begin position="213"/>
        <end position="232"/>
    </location>
</feature>
<evidence type="ECO:0000313" key="3">
    <source>
        <dbReference type="Proteomes" id="UP001362999"/>
    </source>
</evidence>
<accession>A0AAW0BV60</accession>
<gene>
    <name evidence="2" type="ORF">R3P38DRAFT_2929864</name>
</gene>
<protein>
    <submittedName>
        <fullName evidence="2">Uncharacterized protein</fullName>
    </submittedName>
</protein>
<dbReference type="PANTHER" id="PTHR40465:SF1">
    <property type="entry name" value="DUF6534 DOMAIN-CONTAINING PROTEIN"/>
    <property type="match status" value="1"/>
</dbReference>